<sequence length="310" mass="35174">MVNIQTVKNKRKSINKSDYNNLAGYAFISPWLIGFIIFTVFPMLMALYFSFTKYDVLSTPKWIGLENYKTMFTSDDRFRLALGVTFKYVFTAIPLRLIFALFVAMLFVKNRKLVPLYRTVYYLPSIIGGSVAVAVMWRQLFGVNGALNGVLSSLGLLDKQISWIGNPNTALWTLVLLAVWQFGSPMLIFLAGLKQIPSSYYESASIDGANGIQQFTKITLPMLTPIIFFNLVMQIISGFMAFTESYIITQGGPFDRTLFYALYLFQQGFQFYNMGYACALAWVLLLIMGAFTAIIFKSSNYWVYSESKGE</sequence>
<dbReference type="KEGG" id="mas:Mahau_0134"/>
<evidence type="ECO:0000256" key="4">
    <source>
        <dbReference type="ARBA" id="ARBA00022692"/>
    </source>
</evidence>
<organism evidence="9 10">
    <name type="scientific">Mahella australiensis (strain DSM 15567 / CIP 107919 / 50-1 BON)</name>
    <dbReference type="NCBI Taxonomy" id="697281"/>
    <lineage>
        <taxon>Bacteria</taxon>
        <taxon>Bacillati</taxon>
        <taxon>Bacillota</taxon>
        <taxon>Clostridia</taxon>
        <taxon>Thermoanaerobacterales</taxon>
        <taxon>Thermoanaerobacterales Family IV. Incertae Sedis</taxon>
        <taxon>Mahella</taxon>
    </lineage>
</organism>
<accession>F3ZVY3</accession>
<evidence type="ECO:0000313" key="10">
    <source>
        <dbReference type="Proteomes" id="UP000008457"/>
    </source>
</evidence>
<keyword evidence="4 7" id="KW-0812">Transmembrane</keyword>
<dbReference type="HOGENOM" id="CLU_016047_0_2_9"/>
<evidence type="ECO:0000256" key="1">
    <source>
        <dbReference type="ARBA" id="ARBA00004651"/>
    </source>
</evidence>
<evidence type="ECO:0000313" key="9">
    <source>
        <dbReference type="EMBL" id="AEE95357.1"/>
    </source>
</evidence>
<dbReference type="STRING" id="697281.Mahau_0134"/>
<dbReference type="PANTHER" id="PTHR30193:SF1">
    <property type="entry name" value="ABC TRANSPORTER PERMEASE PROTEIN YESP-RELATED"/>
    <property type="match status" value="1"/>
</dbReference>
<dbReference type="SUPFAM" id="SSF161098">
    <property type="entry name" value="MetI-like"/>
    <property type="match status" value="1"/>
</dbReference>
<dbReference type="GO" id="GO:0055085">
    <property type="term" value="P:transmembrane transport"/>
    <property type="evidence" value="ECO:0007669"/>
    <property type="project" value="InterPro"/>
</dbReference>
<comment type="similarity">
    <text evidence="7">Belongs to the binding-protein-dependent transport system permease family.</text>
</comment>
<dbReference type="EMBL" id="CP002360">
    <property type="protein sequence ID" value="AEE95357.1"/>
    <property type="molecule type" value="Genomic_DNA"/>
</dbReference>
<feature type="transmembrane region" description="Helical" evidence="7">
    <location>
        <begin position="269"/>
        <end position="296"/>
    </location>
</feature>
<feature type="transmembrane region" description="Helical" evidence="7">
    <location>
        <begin position="227"/>
        <end position="249"/>
    </location>
</feature>
<dbReference type="Gene3D" id="1.10.3720.10">
    <property type="entry name" value="MetI-like"/>
    <property type="match status" value="1"/>
</dbReference>
<name>F3ZVY3_MAHA5</name>
<dbReference type="OrthoDB" id="9773727at2"/>
<dbReference type="Pfam" id="PF00528">
    <property type="entry name" value="BPD_transp_1"/>
    <property type="match status" value="1"/>
</dbReference>
<dbReference type="InterPro" id="IPR000515">
    <property type="entry name" value="MetI-like"/>
</dbReference>
<evidence type="ECO:0000256" key="5">
    <source>
        <dbReference type="ARBA" id="ARBA00022989"/>
    </source>
</evidence>
<dbReference type="CDD" id="cd06261">
    <property type="entry name" value="TM_PBP2"/>
    <property type="match status" value="1"/>
</dbReference>
<proteinExistence type="inferred from homology"/>
<dbReference type="InterPro" id="IPR051393">
    <property type="entry name" value="ABC_transporter_permease"/>
</dbReference>
<evidence type="ECO:0000256" key="6">
    <source>
        <dbReference type="ARBA" id="ARBA00023136"/>
    </source>
</evidence>
<dbReference type="SUPFAM" id="SSF160964">
    <property type="entry name" value="MalF N-terminal region-like"/>
    <property type="match status" value="1"/>
</dbReference>
<evidence type="ECO:0000259" key="8">
    <source>
        <dbReference type="PROSITE" id="PS50928"/>
    </source>
</evidence>
<evidence type="ECO:0000256" key="3">
    <source>
        <dbReference type="ARBA" id="ARBA00022475"/>
    </source>
</evidence>
<dbReference type="RefSeq" id="WP_013779791.1">
    <property type="nucleotide sequence ID" value="NC_015520.1"/>
</dbReference>
<protein>
    <submittedName>
        <fullName evidence="9">Carbohydrate ABC transporter membrane protein 1, CUT1 family</fullName>
    </submittedName>
</protein>
<dbReference type="eggNOG" id="COG1175">
    <property type="taxonomic scope" value="Bacteria"/>
</dbReference>
<feature type="transmembrane region" description="Helical" evidence="7">
    <location>
        <begin position="88"/>
        <end position="108"/>
    </location>
</feature>
<keyword evidence="6 7" id="KW-0472">Membrane</keyword>
<reference evidence="10" key="1">
    <citation type="submission" date="2010-11" db="EMBL/GenBank/DDBJ databases">
        <title>The complete genome of Mahella australiensis DSM 15567.</title>
        <authorList>
            <consortium name="US DOE Joint Genome Institute (JGI-PGF)"/>
            <person name="Lucas S."/>
            <person name="Copeland A."/>
            <person name="Lapidus A."/>
            <person name="Bruce D."/>
            <person name="Goodwin L."/>
            <person name="Pitluck S."/>
            <person name="Kyrpides N."/>
            <person name="Mavromatis K."/>
            <person name="Pagani I."/>
            <person name="Ivanova N."/>
            <person name="Teshima H."/>
            <person name="Brettin T."/>
            <person name="Detter J.C."/>
            <person name="Han C."/>
            <person name="Tapia R."/>
            <person name="Land M."/>
            <person name="Hauser L."/>
            <person name="Markowitz V."/>
            <person name="Cheng J.-F."/>
            <person name="Hugenholtz P."/>
            <person name="Woyke T."/>
            <person name="Wu D."/>
            <person name="Spring S."/>
            <person name="Pukall R."/>
            <person name="Steenblock K."/>
            <person name="Schneider S."/>
            <person name="Klenk H.-P."/>
            <person name="Eisen J.A."/>
        </authorList>
    </citation>
    <scope>NUCLEOTIDE SEQUENCE [LARGE SCALE GENOMIC DNA]</scope>
    <source>
        <strain evidence="10">DSM 15567 / CIP 107919 / 50-1 BON</strain>
    </source>
</reference>
<dbReference type="PANTHER" id="PTHR30193">
    <property type="entry name" value="ABC TRANSPORTER PERMEASE PROTEIN"/>
    <property type="match status" value="1"/>
</dbReference>
<feature type="transmembrane region" description="Helical" evidence="7">
    <location>
        <begin position="21"/>
        <end position="51"/>
    </location>
</feature>
<gene>
    <name evidence="9" type="ordered locus">Mahau_0134</name>
</gene>
<keyword evidence="2 7" id="KW-0813">Transport</keyword>
<dbReference type="GO" id="GO:0005886">
    <property type="term" value="C:plasma membrane"/>
    <property type="evidence" value="ECO:0007669"/>
    <property type="project" value="UniProtKB-SubCell"/>
</dbReference>
<keyword evidence="10" id="KW-1185">Reference proteome</keyword>
<keyword evidence="5 7" id="KW-1133">Transmembrane helix</keyword>
<dbReference type="InterPro" id="IPR035906">
    <property type="entry name" value="MetI-like_sf"/>
</dbReference>
<dbReference type="Proteomes" id="UP000008457">
    <property type="component" value="Chromosome"/>
</dbReference>
<evidence type="ECO:0000256" key="2">
    <source>
        <dbReference type="ARBA" id="ARBA00022448"/>
    </source>
</evidence>
<evidence type="ECO:0000256" key="7">
    <source>
        <dbReference type="RuleBase" id="RU363032"/>
    </source>
</evidence>
<feature type="transmembrane region" description="Helical" evidence="7">
    <location>
        <begin position="120"/>
        <end position="137"/>
    </location>
</feature>
<dbReference type="PROSITE" id="PS50928">
    <property type="entry name" value="ABC_TM1"/>
    <property type="match status" value="1"/>
</dbReference>
<keyword evidence="3" id="KW-1003">Cell membrane</keyword>
<feature type="transmembrane region" description="Helical" evidence="7">
    <location>
        <begin position="170"/>
        <end position="193"/>
    </location>
</feature>
<dbReference type="AlphaFoldDB" id="F3ZVY3"/>
<comment type="subcellular location">
    <subcellularLocation>
        <location evidence="1 7">Cell membrane</location>
        <topology evidence="1 7">Multi-pass membrane protein</topology>
    </subcellularLocation>
</comment>
<feature type="domain" description="ABC transmembrane type-1" evidence="8">
    <location>
        <begin position="82"/>
        <end position="295"/>
    </location>
</feature>
<reference evidence="9 10" key="2">
    <citation type="journal article" date="2011" name="Stand. Genomic Sci.">
        <title>Complete genome sequence of Mahella australiensis type strain (50-1 BON).</title>
        <authorList>
            <person name="Sikorski J."/>
            <person name="Teshima H."/>
            <person name="Nolan M."/>
            <person name="Lucas S."/>
            <person name="Hammon N."/>
            <person name="Deshpande S."/>
            <person name="Cheng J.F."/>
            <person name="Pitluck S."/>
            <person name="Liolios K."/>
            <person name="Pagani I."/>
            <person name="Ivanova N."/>
            <person name="Huntemann M."/>
            <person name="Mavromatis K."/>
            <person name="Ovchinikova G."/>
            <person name="Pati A."/>
            <person name="Tapia R."/>
            <person name="Han C."/>
            <person name="Goodwin L."/>
            <person name="Chen A."/>
            <person name="Palaniappan K."/>
            <person name="Land M."/>
            <person name="Hauser L."/>
            <person name="Ngatchou-Djao O.D."/>
            <person name="Rohde M."/>
            <person name="Pukall R."/>
            <person name="Spring S."/>
            <person name="Abt B."/>
            <person name="Goker M."/>
            <person name="Detter J.C."/>
            <person name="Woyke T."/>
            <person name="Bristow J."/>
            <person name="Markowitz V."/>
            <person name="Hugenholtz P."/>
            <person name="Eisen J.A."/>
            <person name="Kyrpides N.C."/>
            <person name="Klenk H.P."/>
            <person name="Lapidus A."/>
        </authorList>
    </citation>
    <scope>NUCLEOTIDE SEQUENCE [LARGE SCALE GENOMIC DNA]</scope>
    <source>
        <strain evidence="10">DSM 15567 / CIP 107919 / 50-1 BON</strain>
    </source>
</reference>